<keyword evidence="1" id="KW-0472">Membrane</keyword>
<accession>A0ABW4PCB3</accession>
<name>A0ABW4PCB3_9NOCA</name>
<gene>
    <name evidence="2" type="ORF">ACFSJG_22710</name>
</gene>
<comment type="caution">
    <text evidence="2">The sequence shown here is derived from an EMBL/GenBank/DDBJ whole genome shotgun (WGS) entry which is preliminary data.</text>
</comment>
<dbReference type="EMBL" id="JBHUFB010000020">
    <property type="protein sequence ID" value="MFD1815040.1"/>
    <property type="molecule type" value="Genomic_DNA"/>
</dbReference>
<reference evidence="3" key="1">
    <citation type="journal article" date="2019" name="Int. J. Syst. Evol. Microbiol.">
        <title>The Global Catalogue of Microorganisms (GCM) 10K type strain sequencing project: providing services to taxonomists for standard genome sequencing and annotation.</title>
        <authorList>
            <consortium name="The Broad Institute Genomics Platform"/>
            <consortium name="The Broad Institute Genome Sequencing Center for Infectious Disease"/>
            <person name="Wu L."/>
            <person name="Ma J."/>
        </authorList>
    </citation>
    <scope>NUCLEOTIDE SEQUENCE [LARGE SCALE GENOMIC DNA]</scope>
    <source>
        <strain evidence="3">DT72</strain>
    </source>
</reference>
<keyword evidence="3" id="KW-1185">Reference proteome</keyword>
<keyword evidence="1" id="KW-0812">Transmembrane</keyword>
<sequence>MTGRRRDVLMAGVAVVAVVLAAWCWNQGTTSTDFAPIVEGAPDFTGTHWSGPWIGGACAAVAVAGLAVLDIWRRRL</sequence>
<feature type="transmembrane region" description="Helical" evidence="1">
    <location>
        <begin position="53"/>
        <end position="72"/>
    </location>
</feature>
<evidence type="ECO:0000313" key="3">
    <source>
        <dbReference type="Proteomes" id="UP001597286"/>
    </source>
</evidence>
<dbReference type="RefSeq" id="WP_378487490.1">
    <property type="nucleotide sequence ID" value="NZ_JBHUFB010000020.1"/>
</dbReference>
<keyword evidence="1" id="KW-1133">Transmembrane helix</keyword>
<proteinExistence type="predicted"/>
<evidence type="ECO:0000313" key="2">
    <source>
        <dbReference type="EMBL" id="MFD1815040.1"/>
    </source>
</evidence>
<dbReference type="Proteomes" id="UP001597286">
    <property type="component" value="Unassembled WGS sequence"/>
</dbReference>
<organism evidence="2 3">
    <name type="scientific">Rhodococcus gannanensis</name>
    <dbReference type="NCBI Taxonomy" id="1960308"/>
    <lineage>
        <taxon>Bacteria</taxon>
        <taxon>Bacillati</taxon>
        <taxon>Actinomycetota</taxon>
        <taxon>Actinomycetes</taxon>
        <taxon>Mycobacteriales</taxon>
        <taxon>Nocardiaceae</taxon>
        <taxon>Rhodococcus</taxon>
    </lineage>
</organism>
<protein>
    <submittedName>
        <fullName evidence="2">Uncharacterized protein</fullName>
    </submittedName>
</protein>
<evidence type="ECO:0000256" key="1">
    <source>
        <dbReference type="SAM" id="Phobius"/>
    </source>
</evidence>